<protein>
    <submittedName>
        <fullName evidence="2">Membrane protein</fullName>
    </submittedName>
</protein>
<comment type="caution">
    <text evidence="2">The sequence shown here is derived from an EMBL/GenBank/DDBJ whole genome shotgun (WGS) entry which is preliminary data.</text>
</comment>
<reference evidence="2 3" key="1">
    <citation type="submission" date="2014-06" db="EMBL/GenBank/DDBJ databases">
        <title>Whole Genome Sequences of Three Symbiotic Endozoicomonas Bacteria.</title>
        <authorList>
            <person name="Neave M.J."/>
            <person name="Apprill A."/>
            <person name="Voolstra C.R."/>
        </authorList>
    </citation>
    <scope>NUCLEOTIDE SEQUENCE [LARGE SCALE GENOMIC DNA]</scope>
    <source>
        <strain evidence="2 3">DSM 22380</strain>
    </source>
</reference>
<dbReference type="STRING" id="305900.GV64_06415"/>
<dbReference type="Proteomes" id="UP000027997">
    <property type="component" value="Unassembled WGS sequence"/>
</dbReference>
<evidence type="ECO:0000259" key="1">
    <source>
        <dbReference type="Pfam" id="PF09834"/>
    </source>
</evidence>
<dbReference type="AlphaFoldDB" id="A0A081K8D9"/>
<keyword evidence="3" id="KW-1185">Reference proteome</keyword>
<organism evidence="2 3">
    <name type="scientific">Endozoicomonas elysicola</name>
    <dbReference type="NCBI Taxonomy" id="305900"/>
    <lineage>
        <taxon>Bacteria</taxon>
        <taxon>Pseudomonadati</taxon>
        <taxon>Pseudomonadota</taxon>
        <taxon>Gammaproteobacteria</taxon>
        <taxon>Oceanospirillales</taxon>
        <taxon>Endozoicomonadaceae</taxon>
        <taxon>Endozoicomonas</taxon>
    </lineage>
</organism>
<accession>A0A081K8D9</accession>
<evidence type="ECO:0000313" key="2">
    <source>
        <dbReference type="EMBL" id="KEI70415.1"/>
    </source>
</evidence>
<dbReference type="Pfam" id="PF09834">
    <property type="entry name" value="DUF2061"/>
    <property type="match status" value="1"/>
</dbReference>
<gene>
    <name evidence="2" type="ORF">GV64_06415</name>
</gene>
<proteinExistence type="predicted"/>
<sequence length="68" mass="7343">MAKTVSFAAVHFCVAFSVGYLMTGDVMIGGALAMVEPAVNTVAYYFHEKVWNRSKSIRPKNASTLVSA</sequence>
<dbReference type="RefSeq" id="WP_020581018.1">
    <property type="nucleotide sequence ID" value="NZ_JOJP01000001.1"/>
</dbReference>
<dbReference type="InterPro" id="IPR018638">
    <property type="entry name" value="DUF2061_membrane"/>
</dbReference>
<dbReference type="eggNOG" id="COG3205">
    <property type="taxonomic scope" value="Bacteria"/>
</dbReference>
<dbReference type="EMBL" id="JOJP01000001">
    <property type="protein sequence ID" value="KEI70415.1"/>
    <property type="molecule type" value="Genomic_DNA"/>
</dbReference>
<feature type="domain" description="DUF2061" evidence="1">
    <location>
        <begin position="1"/>
        <end position="52"/>
    </location>
</feature>
<name>A0A081K8D9_9GAMM</name>
<evidence type="ECO:0000313" key="3">
    <source>
        <dbReference type="Proteomes" id="UP000027997"/>
    </source>
</evidence>